<dbReference type="GO" id="GO:0032977">
    <property type="term" value="F:membrane insertase activity"/>
    <property type="evidence" value="ECO:0007669"/>
    <property type="project" value="InterPro"/>
</dbReference>
<reference evidence="13" key="1">
    <citation type="journal article" date="2014" name="Genome Announc.">
        <title>Complete Genome Sequence of Mycoplasma canadense Strain HAZ 360_1 from Bovine Mastitic Milk in Japan.</title>
        <authorList>
            <person name="Hata E."/>
        </authorList>
    </citation>
    <scope>NUCLEOTIDE SEQUENCE [LARGE SCALE GENOMIC DNA]</scope>
    <source>
        <strain evidence="13">HAZ360_1</strain>
    </source>
</reference>
<evidence type="ECO:0000313" key="13">
    <source>
        <dbReference type="Proteomes" id="UP000031641"/>
    </source>
</evidence>
<evidence type="ECO:0000256" key="6">
    <source>
        <dbReference type="ARBA" id="ARBA00022989"/>
    </source>
</evidence>
<keyword evidence="5" id="KW-0653">Protein transport</keyword>
<dbReference type="PANTHER" id="PTHR12428:SF65">
    <property type="entry name" value="CYTOCHROME C OXIDASE ASSEMBLY PROTEIN COX18, MITOCHONDRIAL"/>
    <property type="match status" value="1"/>
</dbReference>
<keyword evidence="7 10" id="KW-0472">Membrane</keyword>
<gene>
    <name evidence="12" type="primary">yidC</name>
    <name evidence="12" type="ORF">MCAN360_0245</name>
</gene>
<dbReference type="InterPro" id="IPR001708">
    <property type="entry name" value="YidC/ALB3/OXA1/COX18"/>
</dbReference>
<dbReference type="Pfam" id="PF02096">
    <property type="entry name" value="60KD_IMP"/>
    <property type="match status" value="1"/>
</dbReference>
<dbReference type="CDD" id="cd20070">
    <property type="entry name" value="5TM_YidC_Alb3"/>
    <property type="match status" value="1"/>
</dbReference>
<proteinExistence type="inferred from homology"/>
<keyword evidence="6 10" id="KW-1133">Transmembrane helix</keyword>
<keyword evidence="3" id="KW-1003">Cell membrane</keyword>
<dbReference type="EMBL" id="AP014631">
    <property type="protein sequence ID" value="BAP39474.1"/>
    <property type="molecule type" value="Genomic_DNA"/>
</dbReference>
<evidence type="ECO:0000256" key="2">
    <source>
        <dbReference type="ARBA" id="ARBA00022448"/>
    </source>
</evidence>
<dbReference type="Proteomes" id="UP000031641">
    <property type="component" value="Chromosome"/>
</dbReference>
<protein>
    <recommendedName>
        <fullName evidence="11">Membrane insertase YidC/Oxa/ALB C-terminal domain-containing protein</fullName>
    </recommendedName>
</protein>
<evidence type="ECO:0000256" key="9">
    <source>
        <dbReference type="RuleBase" id="RU003945"/>
    </source>
</evidence>
<organism evidence="12 13">
    <name type="scientific">Metamycoplasma canadense</name>
    <dbReference type="NCBI Taxonomy" id="29554"/>
    <lineage>
        <taxon>Bacteria</taxon>
        <taxon>Bacillati</taxon>
        <taxon>Mycoplasmatota</taxon>
        <taxon>Mycoplasmoidales</taxon>
        <taxon>Metamycoplasmataceae</taxon>
        <taxon>Metamycoplasma</taxon>
    </lineage>
</organism>
<dbReference type="HOGENOM" id="CLU_031187_0_0_14"/>
<dbReference type="InterPro" id="IPR028055">
    <property type="entry name" value="YidC/Oxa/ALB_C"/>
</dbReference>
<dbReference type="STRING" id="29554.MCAN360_0245"/>
<dbReference type="NCBIfam" id="TIGR03592">
    <property type="entry name" value="yidC_oxa1_cterm"/>
    <property type="match status" value="1"/>
</dbReference>
<comment type="subcellular location">
    <subcellularLocation>
        <location evidence="1">Cell membrane</location>
        <topology evidence="1">Multi-pass membrane protein</topology>
    </subcellularLocation>
    <subcellularLocation>
        <location evidence="9">Membrane</location>
        <topology evidence="9">Multi-pass membrane protein</topology>
    </subcellularLocation>
</comment>
<evidence type="ECO:0000256" key="1">
    <source>
        <dbReference type="ARBA" id="ARBA00004651"/>
    </source>
</evidence>
<dbReference type="NCBIfam" id="NF002567">
    <property type="entry name" value="PRK02201.1-2"/>
    <property type="match status" value="1"/>
</dbReference>
<evidence type="ECO:0000313" key="12">
    <source>
        <dbReference type="EMBL" id="BAP39474.1"/>
    </source>
</evidence>
<feature type="transmembrane region" description="Helical" evidence="10">
    <location>
        <begin position="650"/>
        <end position="669"/>
    </location>
</feature>
<evidence type="ECO:0000256" key="5">
    <source>
        <dbReference type="ARBA" id="ARBA00022927"/>
    </source>
</evidence>
<dbReference type="PANTHER" id="PTHR12428">
    <property type="entry name" value="OXA1"/>
    <property type="match status" value="1"/>
</dbReference>
<evidence type="ECO:0000256" key="8">
    <source>
        <dbReference type="ARBA" id="ARBA00023186"/>
    </source>
</evidence>
<feature type="transmembrane region" description="Helical" evidence="10">
    <location>
        <begin position="584"/>
        <end position="605"/>
    </location>
</feature>
<comment type="similarity">
    <text evidence="9">Belongs to the OXA1/ALB3/YidC family.</text>
</comment>
<evidence type="ECO:0000256" key="10">
    <source>
        <dbReference type="SAM" id="Phobius"/>
    </source>
</evidence>
<dbReference type="GO" id="GO:0005886">
    <property type="term" value="C:plasma membrane"/>
    <property type="evidence" value="ECO:0007669"/>
    <property type="project" value="UniProtKB-SubCell"/>
</dbReference>
<dbReference type="KEGG" id="mcan:MCAN360_0245"/>
<sequence>MMAKKSSSKHYNSFRINQKPESKQPKSIWKKVWKWIKIILITLIISVGLVGCVQSFATKSGTKVGSGQEIYSKSSYISPNIATLRWNKEKNEFFVPNINKDSGVIVNSYLGLEDEKQIQALREQDAKNGGQYGIYGGSSFALQLQKQKDNNSTPRPNSKEDWKNISNINIQNEDGKRGVVYGNGKNHIYINFGDEKGQGKTKFYTPVNKINDIYLPLSIKFENYKKYTNVETDPNATPQYTFDAKTDYSHLKELKLAKVSLNSISESNIYNTLLADIFTTLVSETFKIWSQDTNNRSGFADLISTKNNISIEKLKNLDKNELIKEWNKFILSYKDLIGADKNLSEDEGKKLNKLFLSTSSMMKNYATMTSISQKNYTIFDKNLGKDINLFTFSPVNELGNYKPDAWKNRLLSADSFVAQKPISTYKEHWQQGPFYGLFVYPFSQFMNSIMRSLNTTGWSVVLALVITVVIVRIITFFLTAKTIFSAAKMEELNQKKAKIDAKYEAYRGDKQMQQRKQMEISELYKKEKISPLSQLINSFITLPILIVVFRIISTSPEIKQATLYSIQFSATSIFRIFKVGELQYLPIVILSVVIQIIAQFMPKILKLNKKKSLRADAYQRAAMKKSNKKAILIPIIFAIFGLFFSAGLQIYWIIGGIFTIVQHIIVHYIQKTKWYKNKLQPFLFKAD</sequence>
<keyword evidence="8" id="KW-0143">Chaperone</keyword>
<evidence type="ECO:0000259" key="11">
    <source>
        <dbReference type="Pfam" id="PF02096"/>
    </source>
</evidence>
<keyword evidence="2" id="KW-0813">Transport</keyword>
<accession>A0A077LBH2</accession>
<evidence type="ECO:0000256" key="3">
    <source>
        <dbReference type="ARBA" id="ARBA00022475"/>
    </source>
</evidence>
<keyword evidence="13" id="KW-1185">Reference proteome</keyword>
<feature type="domain" description="Membrane insertase YidC/Oxa/ALB C-terminal" evidence="11">
    <location>
        <begin position="461"/>
        <end position="667"/>
    </location>
</feature>
<keyword evidence="4 9" id="KW-0812">Transmembrane</keyword>
<feature type="transmembrane region" description="Helical" evidence="10">
    <location>
        <begin position="457"/>
        <end position="479"/>
    </location>
</feature>
<dbReference type="GO" id="GO:0015031">
    <property type="term" value="P:protein transport"/>
    <property type="evidence" value="ECO:0007669"/>
    <property type="project" value="UniProtKB-KW"/>
</dbReference>
<feature type="transmembrane region" description="Helical" evidence="10">
    <location>
        <begin position="626"/>
        <end position="644"/>
    </location>
</feature>
<dbReference type="AlphaFoldDB" id="A0A077LBH2"/>
<dbReference type="InterPro" id="IPR047196">
    <property type="entry name" value="YidC_ALB_C"/>
</dbReference>
<evidence type="ECO:0000256" key="4">
    <source>
        <dbReference type="ARBA" id="ARBA00022692"/>
    </source>
</evidence>
<feature type="transmembrane region" description="Helical" evidence="10">
    <location>
        <begin position="535"/>
        <end position="553"/>
    </location>
</feature>
<dbReference type="GO" id="GO:0051205">
    <property type="term" value="P:protein insertion into membrane"/>
    <property type="evidence" value="ECO:0007669"/>
    <property type="project" value="TreeGrafter"/>
</dbReference>
<evidence type="ECO:0000256" key="7">
    <source>
        <dbReference type="ARBA" id="ARBA00023136"/>
    </source>
</evidence>
<name>A0A077LBH2_9BACT</name>